<dbReference type="InterPro" id="IPR011990">
    <property type="entry name" value="TPR-like_helical_dom_sf"/>
</dbReference>
<sequence length="243" mass="28251">MKIIMMQMICLVFILGCSNHTNDLNMMVKEECEINGFHSEQCKITRSDQLTDIEKLSSLGVLYLFGSKENERNYLKSYNFFKISEKYNDAEGLNGLGVIYMFGLGRYKDLNEAEKLFKKANSLGDKNAKNNLGELFRIQKNSEHALYWFNLGIQDNPEKAYEGLSKLYIDQNNFKQAYAYALKAARLRNTESEYNLGVFYERGIYVNKNIDQAIYWYERAANQGHVDAKNNLNLLRKKVNNYP</sequence>
<dbReference type="KEGG" id="alj:G8D99_06970"/>
<dbReference type="InterPro" id="IPR051726">
    <property type="entry name" value="Chitin_Synth_Reg"/>
</dbReference>
<accession>A0A6G8S449</accession>
<evidence type="ECO:0000313" key="3">
    <source>
        <dbReference type="Proteomes" id="UP000501939"/>
    </source>
</evidence>
<dbReference type="SMART" id="SM00671">
    <property type="entry name" value="SEL1"/>
    <property type="match status" value="5"/>
</dbReference>
<dbReference type="AlphaFoldDB" id="A0A6G8S449"/>
<evidence type="ECO:0000256" key="1">
    <source>
        <dbReference type="ARBA" id="ARBA00022737"/>
    </source>
</evidence>
<keyword evidence="3" id="KW-1185">Reference proteome</keyword>
<organism evidence="2 3">
    <name type="scientific">Acinetobacter lanii</name>
    <dbReference type="NCBI Taxonomy" id="2715163"/>
    <lineage>
        <taxon>Bacteria</taxon>
        <taxon>Pseudomonadati</taxon>
        <taxon>Pseudomonadota</taxon>
        <taxon>Gammaproteobacteria</taxon>
        <taxon>Moraxellales</taxon>
        <taxon>Moraxellaceae</taxon>
        <taxon>Acinetobacter</taxon>
    </lineage>
</organism>
<dbReference type="EMBL" id="CP049916">
    <property type="protein sequence ID" value="QIO08788.1"/>
    <property type="molecule type" value="Genomic_DNA"/>
</dbReference>
<dbReference type="PROSITE" id="PS51257">
    <property type="entry name" value="PROKAR_LIPOPROTEIN"/>
    <property type="match status" value="1"/>
</dbReference>
<dbReference type="Pfam" id="PF08238">
    <property type="entry name" value="Sel1"/>
    <property type="match status" value="5"/>
</dbReference>
<dbReference type="Gene3D" id="1.25.40.10">
    <property type="entry name" value="Tetratricopeptide repeat domain"/>
    <property type="match status" value="1"/>
</dbReference>
<reference evidence="2 3" key="1">
    <citation type="submission" date="2020-03" db="EMBL/GenBank/DDBJ databases">
        <authorList>
            <person name="Zhu W."/>
        </authorList>
    </citation>
    <scope>NUCLEOTIDE SEQUENCE [LARGE SCALE GENOMIC DNA]</scope>
    <source>
        <strain evidence="2 3">185</strain>
    </source>
</reference>
<name>A0A6G8S449_9GAMM</name>
<dbReference type="Proteomes" id="UP000501939">
    <property type="component" value="Chromosome"/>
</dbReference>
<gene>
    <name evidence="2" type="ORF">G8D99_06970</name>
</gene>
<dbReference type="SUPFAM" id="SSF81901">
    <property type="entry name" value="HCP-like"/>
    <property type="match status" value="1"/>
</dbReference>
<protein>
    <submittedName>
        <fullName evidence="2">Sel1 repeat family protein</fullName>
    </submittedName>
</protein>
<dbReference type="RefSeq" id="WP_166323860.1">
    <property type="nucleotide sequence ID" value="NZ_CP049916.1"/>
</dbReference>
<dbReference type="PANTHER" id="PTHR46430">
    <property type="entry name" value="PROTEIN SKT5-RELATED"/>
    <property type="match status" value="1"/>
</dbReference>
<evidence type="ECO:0000313" key="2">
    <source>
        <dbReference type="EMBL" id="QIO08788.1"/>
    </source>
</evidence>
<dbReference type="InterPro" id="IPR006597">
    <property type="entry name" value="Sel1-like"/>
</dbReference>
<keyword evidence="1" id="KW-0677">Repeat</keyword>
<proteinExistence type="predicted"/>